<proteinExistence type="predicted"/>
<evidence type="ECO:0000256" key="1">
    <source>
        <dbReference type="SAM" id="MobiDB-lite"/>
    </source>
</evidence>
<evidence type="ECO:0000313" key="2">
    <source>
        <dbReference type="EMBL" id="RRT71174.1"/>
    </source>
</evidence>
<accession>A0A427A4P4</accession>
<gene>
    <name evidence="2" type="ORF">B296_00009131</name>
</gene>
<protein>
    <submittedName>
        <fullName evidence="2">Uncharacterized protein</fullName>
    </submittedName>
</protein>
<organism evidence="2 3">
    <name type="scientific">Ensete ventricosum</name>
    <name type="common">Abyssinian banana</name>
    <name type="synonym">Musa ensete</name>
    <dbReference type="NCBI Taxonomy" id="4639"/>
    <lineage>
        <taxon>Eukaryota</taxon>
        <taxon>Viridiplantae</taxon>
        <taxon>Streptophyta</taxon>
        <taxon>Embryophyta</taxon>
        <taxon>Tracheophyta</taxon>
        <taxon>Spermatophyta</taxon>
        <taxon>Magnoliopsida</taxon>
        <taxon>Liliopsida</taxon>
        <taxon>Zingiberales</taxon>
        <taxon>Musaceae</taxon>
        <taxon>Ensete</taxon>
    </lineage>
</organism>
<evidence type="ECO:0000313" key="3">
    <source>
        <dbReference type="Proteomes" id="UP000287651"/>
    </source>
</evidence>
<dbReference type="AlphaFoldDB" id="A0A427A4P4"/>
<sequence>MVPGIERYAQCMPLETRRRLVPAGRRGVGERGAASSRRGKARRRLIRELEDEATPHLPAGERGAISSPHGKTRRHLVPKLEDEETPRLLAGERGIASSPRGKTR</sequence>
<feature type="region of interest" description="Disordered" evidence="1">
    <location>
        <begin position="22"/>
        <end position="104"/>
    </location>
</feature>
<dbReference type="Proteomes" id="UP000287651">
    <property type="component" value="Unassembled WGS sequence"/>
</dbReference>
<name>A0A427A4P4_ENSVE</name>
<dbReference type="EMBL" id="AMZH03003785">
    <property type="protein sequence ID" value="RRT71174.1"/>
    <property type="molecule type" value="Genomic_DNA"/>
</dbReference>
<reference evidence="2 3" key="1">
    <citation type="journal article" date="2014" name="Agronomy (Basel)">
        <title>A Draft Genome Sequence for Ensete ventricosum, the Drought-Tolerant Tree Against Hunger.</title>
        <authorList>
            <person name="Harrison J."/>
            <person name="Moore K.A."/>
            <person name="Paszkiewicz K."/>
            <person name="Jones T."/>
            <person name="Grant M."/>
            <person name="Ambacheew D."/>
            <person name="Muzemil S."/>
            <person name="Studholme D.J."/>
        </authorList>
    </citation>
    <scope>NUCLEOTIDE SEQUENCE [LARGE SCALE GENOMIC DNA]</scope>
</reference>
<comment type="caution">
    <text evidence="2">The sequence shown here is derived from an EMBL/GenBank/DDBJ whole genome shotgun (WGS) entry which is preliminary data.</text>
</comment>